<dbReference type="EMBL" id="PXOH01000038">
    <property type="protein sequence ID" value="PSF32267.1"/>
    <property type="molecule type" value="Genomic_DNA"/>
</dbReference>
<protein>
    <recommendedName>
        <fullName evidence="3">isochorismate synthase</fullName>
        <ecNumber evidence="3">5.4.4.2</ecNumber>
    </recommendedName>
    <alternativeName>
        <fullName evidence="5">Isochorismate mutase</fullName>
    </alternativeName>
</protein>
<feature type="domain" description="Chorismate-utilising enzyme C-terminal" evidence="6">
    <location>
        <begin position="214"/>
        <end position="466"/>
    </location>
</feature>
<evidence type="ECO:0000256" key="5">
    <source>
        <dbReference type="ARBA" id="ARBA00041564"/>
    </source>
</evidence>
<dbReference type="PANTHER" id="PTHR42839">
    <property type="entry name" value="ISOCHORISMATE SYNTHASE ENTC"/>
    <property type="match status" value="1"/>
</dbReference>
<evidence type="ECO:0000256" key="1">
    <source>
        <dbReference type="ARBA" id="ARBA00000799"/>
    </source>
</evidence>
<dbReference type="RefSeq" id="WP_106459026.1">
    <property type="nucleotide sequence ID" value="NZ_PXOH01000038.1"/>
</dbReference>
<reference evidence="7 8" key="2">
    <citation type="submission" date="2018-03" db="EMBL/GenBank/DDBJ databases">
        <authorList>
            <person name="Keele B.F."/>
        </authorList>
    </citation>
    <scope>NUCLEOTIDE SEQUENCE [LARGE SCALE GENOMIC DNA]</scope>
    <source>
        <strain evidence="7 8">CCALA 016</strain>
    </source>
</reference>
<dbReference type="SUPFAM" id="SSF56322">
    <property type="entry name" value="ADC synthase"/>
    <property type="match status" value="1"/>
</dbReference>
<evidence type="ECO:0000256" key="2">
    <source>
        <dbReference type="ARBA" id="ARBA00005297"/>
    </source>
</evidence>
<dbReference type="InterPro" id="IPR005801">
    <property type="entry name" value="ADC_synthase"/>
</dbReference>
<gene>
    <name evidence="7" type="ORF">C7H19_21805</name>
</gene>
<keyword evidence="4" id="KW-0413">Isomerase</keyword>
<name>A0A2T1LSC6_9CHRO</name>
<accession>A0A2T1LSC6</accession>
<evidence type="ECO:0000256" key="3">
    <source>
        <dbReference type="ARBA" id="ARBA00012824"/>
    </source>
</evidence>
<comment type="caution">
    <text evidence="7">The sequence shown here is derived from an EMBL/GenBank/DDBJ whole genome shotgun (WGS) entry which is preliminary data.</text>
</comment>
<dbReference type="Pfam" id="PF00425">
    <property type="entry name" value="Chorismate_bind"/>
    <property type="match status" value="1"/>
</dbReference>
<evidence type="ECO:0000313" key="7">
    <source>
        <dbReference type="EMBL" id="PSF32267.1"/>
    </source>
</evidence>
<dbReference type="Gene3D" id="3.60.120.10">
    <property type="entry name" value="Anthranilate synthase"/>
    <property type="match status" value="1"/>
</dbReference>
<dbReference type="GO" id="GO:0008909">
    <property type="term" value="F:isochorismate synthase activity"/>
    <property type="evidence" value="ECO:0007669"/>
    <property type="project" value="UniProtKB-EC"/>
</dbReference>
<keyword evidence="8" id="KW-1185">Reference proteome</keyword>
<evidence type="ECO:0000259" key="6">
    <source>
        <dbReference type="Pfam" id="PF00425"/>
    </source>
</evidence>
<dbReference type="InterPro" id="IPR004561">
    <property type="entry name" value="IsoChor_synthase"/>
</dbReference>
<reference evidence="7 8" key="1">
    <citation type="submission" date="2018-03" db="EMBL/GenBank/DDBJ databases">
        <title>The ancient ancestry and fast evolution of plastids.</title>
        <authorList>
            <person name="Moore K.R."/>
            <person name="Magnabosco C."/>
            <person name="Momper L."/>
            <person name="Gold D.A."/>
            <person name="Bosak T."/>
            <person name="Fournier G.P."/>
        </authorList>
    </citation>
    <scope>NUCLEOTIDE SEQUENCE [LARGE SCALE GENOMIC DNA]</scope>
    <source>
        <strain evidence="7 8">CCALA 016</strain>
    </source>
</reference>
<dbReference type="PANTHER" id="PTHR42839:SF2">
    <property type="entry name" value="ISOCHORISMATE SYNTHASE ENTC"/>
    <property type="match status" value="1"/>
</dbReference>
<dbReference type="NCBIfam" id="TIGR00543">
    <property type="entry name" value="isochor_syn"/>
    <property type="match status" value="1"/>
</dbReference>
<dbReference type="EC" id="5.4.4.2" evidence="3"/>
<dbReference type="AlphaFoldDB" id="A0A2T1LSC6"/>
<dbReference type="InterPro" id="IPR015890">
    <property type="entry name" value="Chorismate_C"/>
</dbReference>
<evidence type="ECO:0000256" key="4">
    <source>
        <dbReference type="ARBA" id="ARBA00023235"/>
    </source>
</evidence>
<comment type="similarity">
    <text evidence="2">Belongs to the isochorismate synthase family.</text>
</comment>
<comment type="catalytic activity">
    <reaction evidence="1">
        <text>chorismate = isochorismate</text>
        <dbReference type="Rhea" id="RHEA:18985"/>
        <dbReference type="ChEBI" id="CHEBI:29748"/>
        <dbReference type="ChEBI" id="CHEBI:29780"/>
        <dbReference type="EC" id="5.4.4.2"/>
    </reaction>
</comment>
<dbReference type="Proteomes" id="UP000239001">
    <property type="component" value="Unassembled WGS sequence"/>
</dbReference>
<proteinExistence type="inferred from homology"/>
<dbReference type="OrthoDB" id="9803598at2"/>
<sequence>MSIAVPVIPYPVNLLQDEKKLYQFLCACQETSTGNGNSPIISVTQKIKPLDPLRVLKAIAASYPFHFYWESRRKDEAILSYGVATSLTLNATDRFTKAQQFIERVKRRITKVGESLNATPLLLCYFTFFDSTDSYSKVFPSANVVLPQFQIIKKQNEYFLNINILIQPEQNLFPILETIVQHQDFLQMLDKSHNLEYEKSNIVNPVNYKIYPSANFKDSVTSALKSIELNQFSKIVLAHALDVISRESFQVVDCLKNLRQRHPDCYIFSVSNNYGCSFIGASPERLISIENNQLETDALAGSAPRGKTPAEDTILAQKLLRSEKERREHQAVSEFITQQLLNLGLFPHQSPLKLLKLSNIQHLWTPIYAQLNSSIHPLEIISKLHPTPAVAGVPTHVACEQIRQYESFNRLLYAAPIGWVDFQGNSEFIVGIRSALIQNNHARLYAGAGIVAGSDPEKELAEIQLKFQALLKALL</sequence>
<evidence type="ECO:0000313" key="8">
    <source>
        <dbReference type="Proteomes" id="UP000239001"/>
    </source>
</evidence>
<organism evidence="7 8">
    <name type="scientific">Aphanothece hegewaldii CCALA 016</name>
    <dbReference type="NCBI Taxonomy" id="2107694"/>
    <lineage>
        <taxon>Bacteria</taxon>
        <taxon>Bacillati</taxon>
        <taxon>Cyanobacteriota</taxon>
        <taxon>Cyanophyceae</taxon>
        <taxon>Oscillatoriophycideae</taxon>
        <taxon>Chroococcales</taxon>
        <taxon>Aphanothecaceae</taxon>
        <taxon>Aphanothece</taxon>
    </lineage>
</organism>